<evidence type="ECO:0000256" key="2">
    <source>
        <dbReference type="SAM" id="Phobius"/>
    </source>
</evidence>
<gene>
    <name evidence="3" type="ORF">MIND_00314300</name>
</gene>
<dbReference type="RefSeq" id="XP_037222885.1">
    <property type="nucleotide sequence ID" value="XM_037360000.1"/>
</dbReference>
<keyword evidence="2" id="KW-0472">Membrane</keyword>
<keyword evidence="4" id="KW-1185">Reference proteome</keyword>
<name>A0A8H6T228_9AGAR</name>
<dbReference type="OrthoDB" id="2745898at2759"/>
<feature type="transmembrane region" description="Helical" evidence="2">
    <location>
        <begin position="640"/>
        <end position="663"/>
    </location>
</feature>
<feature type="transmembrane region" description="Helical" evidence="2">
    <location>
        <begin position="737"/>
        <end position="754"/>
    </location>
</feature>
<dbReference type="Proteomes" id="UP000636479">
    <property type="component" value="Unassembled WGS sequence"/>
</dbReference>
<protein>
    <submittedName>
        <fullName evidence="3">Uncharacterized protein</fullName>
    </submittedName>
</protein>
<feature type="compositionally biased region" description="Basic and acidic residues" evidence="1">
    <location>
        <begin position="779"/>
        <end position="790"/>
    </location>
</feature>
<feature type="transmembrane region" description="Helical" evidence="2">
    <location>
        <begin position="684"/>
        <end position="717"/>
    </location>
</feature>
<keyword evidence="2" id="KW-1133">Transmembrane helix</keyword>
<sequence>MFAREPPFVAQDPFTRPIPWPFTWKHRRKAEPTDIRVEHRPTNVESVSQHFAPDGFWEKRRVAVARLKRAASLPRMKDGRRLPFYHRAPVAEEEGAEAEESKEQYLPAESSWVVSYAVQPPAGYVESHQVPNDNIGFIPSQAFENQRPTTGKWPSLEQGQVHAELFARHLADGVEAEANAPSKLHENVTSASHAIDDTENNASTQLATAIMRSSTPDTPPQSQARGNSLPSLQDLQHGLFKSNIASGSTSASRTMAMHQLTGGPEAHDPSVPHGNLRLGRNRTVSGEERTTARELMLNRLGGRITRESVAEYKQVSVPNPGSRKRRSHAGVGANVSALNVNEQEEPLHDAMASNSDDDDDDDDDEIVLFRSDTPPTQPPRMLSLIREDSRSSTSSTVSTSSASISSVEKDRAFTASDSLFEITVIPPSPIGSSDWVSSGSSIASPPTYNGSSYGLGDANPQTQPGPAHVIQPPHRLTPLRRRTSLPLPVTQRPPKHNIHTLQNVVFFAAFVFFDFVPRHAYMHFLLRIPALYFSRVARIFEDAQLTLPDIKRMARAKAAQWHMDTATAHGDMVVPRTTTESDDTPLPRSLLLFRASWEGFIDTLVREWKTFNVISVLLMSAILTLLQIDGSSHPITRTTALFSLICALMSLLYGCMFIIRFGTMRKMHKASGLAQEAQNGKANIWWNIWVLLAMPAIWLSWSIITFLASIMSFVWLAGSSADTIVLLSPRAALGPRIGLSFVFALGLLYFCMIVREFHKFGDPLDREWTRVVNEWAAEPAKEGMSDKRELSTNSDQPQSIRRHLGQHSEQVVNKTTVHLQKPFNRSVPTQVMPETSSYVKESSLSNAAIPHGSPLLTDTMADSASDAKWSQSPVKQEEWDRFRLDISSASSQYRGVIQVSARPQISYSKQESRPSETNPTRFQPLALFAASASSSDTNPQNHALRVDQSELQVTLPSELIETILDELRDDHTTLKSCSIAASALCTPSQRHLFRSIWVHRANWQYYTVGQQALHRGVSTPSGTIRQAAAVLSDSPHLALYVKDLTIDLPDSANEDAPLARILKAVGANLGRFVISGLVVRWSDLSPSLASALVDTLASQNLCSLHLLSVRGLPLESLRRAIKTIAALSIHASTFSSESPNTSDNKEPHQRSLSPITHLILTTGLLEMYDIILSPNGPVLANISKLFLRVDPTVGLNADRLLKVVAGTLQELTLDCGESAQPVYLPDLPHLRALTLRLFRGIARRLPMGLIDTLSDLPSVDLTLIFVLETRITEPPWDSEQVVIPSPTFDLGKAHFRALFLSGSEAIGRGRATRSRWKDLAFEQFRKAMLLAFGHYTTDQGLDVERIEEGPYVTRLP</sequence>
<feature type="transmembrane region" description="Helical" evidence="2">
    <location>
        <begin position="610"/>
        <end position="628"/>
    </location>
</feature>
<evidence type="ECO:0000313" key="3">
    <source>
        <dbReference type="EMBL" id="KAF7309435.1"/>
    </source>
</evidence>
<feature type="region of interest" description="Disordered" evidence="1">
    <location>
        <begin position="779"/>
        <end position="807"/>
    </location>
</feature>
<accession>A0A8H6T228</accession>
<evidence type="ECO:0000313" key="4">
    <source>
        <dbReference type="Proteomes" id="UP000636479"/>
    </source>
</evidence>
<feature type="compositionally biased region" description="Acidic residues" evidence="1">
    <location>
        <begin position="355"/>
        <end position="366"/>
    </location>
</feature>
<organism evidence="3 4">
    <name type="scientific">Mycena indigotica</name>
    <dbReference type="NCBI Taxonomy" id="2126181"/>
    <lineage>
        <taxon>Eukaryota</taxon>
        <taxon>Fungi</taxon>
        <taxon>Dikarya</taxon>
        <taxon>Basidiomycota</taxon>
        <taxon>Agaricomycotina</taxon>
        <taxon>Agaricomycetes</taxon>
        <taxon>Agaricomycetidae</taxon>
        <taxon>Agaricales</taxon>
        <taxon>Marasmiineae</taxon>
        <taxon>Mycenaceae</taxon>
        <taxon>Mycena</taxon>
    </lineage>
</organism>
<proteinExistence type="predicted"/>
<dbReference type="EMBL" id="JACAZF010000003">
    <property type="protein sequence ID" value="KAF7309435.1"/>
    <property type="molecule type" value="Genomic_DNA"/>
</dbReference>
<keyword evidence="2" id="KW-0812">Transmembrane</keyword>
<feature type="compositionally biased region" description="Low complexity" evidence="1">
    <location>
        <begin position="391"/>
        <end position="406"/>
    </location>
</feature>
<evidence type="ECO:0000256" key="1">
    <source>
        <dbReference type="SAM" id="MobiDB-lite"/>
    </source>
</evidence>
<dbReference type="GeneID" id="59342516"/>
<feature type="region of interest" description="Disordered" evidence="1">
    <location>
        <begin position="311"/>
        <end position="408"/>
    </location>
</feature>
<comment type="caution">
    <text evidence="3">The sequence shown here is derived from an EMBL/GenBank/DDBJ whole genome shotgun (WGS) entry which is preliminary data.</text>
</comment>
<reference evidence="3" key="1">
    <citation type="submission" date="2020-05" db="EMBL/GenBank/DDBJ databases">
        <title>Mycena genomes resolve the evolution of fungal bioluminescence.</title>
        <authorList>
            <person name="Tsai I.J."/>
        </authorList>
    </citation>
    <scope>NUCLEOTIDE SEQUENCE</scope>
    <source>
        <strain evidence="3">171206Taipei</strain>
    </source>
</reference>